<accession>A0A286TV75</accession>
<dbReference type="Proteomes" id="UP000218542">
    <property type="component" value="Unassembled WGS sequence"/>
</dbReference>
<evidence type="ECO:0000313" key="2">
    <source>
        <dbReference type="Proteomes" id="UP000218542"/>
    </source>
</evidence>
<dbReference type="EMBL" id="BAOS01000004">
    <property type="protein sequence ID" value="GAX59820.1"/>
    <property type="molecule type" value="Genomic_DNA"/>
</dbReference>
<name>A0A286TV75_9BACT</name>
<keyword evidence="1" id="KW-0689">Ribosomal protein</keyword>
<organism evidence="1 2">
    <name type="scientific">Candidatus Scalindua japonica</name>
    <dbReference type="NCBI Taxonomy" id="1284222"/>
    <lineage>
        <taxon>Bacteria</taxon>
        <taxon>Pseudomonadati</taxon>
        <taxon>Planctomycetota</taxon>
        <taxon>Candidatus Brocadiia</taxon>
        <taxon>Candidatus Brocadiales</taxon>
        <taxon>Candidatus Scalinduaceae</taxon>
        <taxon>Candidatus Scalindua</taxon>
    </lineage>
</organism>
<protein>
    <submittedName>
        <fullName evidence="1">Ribosomal protein S10</fullName>
    </submittedName>
</protein>
<dbReference type="RefSeq" id="WP_096892950.1">
    <property type="nucleotide sequence ID" value="NZ_BAOS01000004.1"/>
</dbReference>
<keyword evidence="1" id="KW-0687">Ribonucleoprotein</keyword>
<comment type="caution">
    <text evidence="1">The sequence shown here is derived from an EMBL/GenBank/DDBJ whole genome shotgun (WGS) entry which is preliminary data.</text>
</comment>
<evidence type="ECO:0000313" key="1">
    <source>
        <dbReference type="EMBL" id="GAX59820.1"/>
    </source>
</evidence>
<sequence>MTLRLNINSADKVVALLDYESNGTYDKMMDGNHDLTFTTGSIYTGYFGAWKDSFSGPVCKTPTRIIIPKNSPDGDYTVNWDASSTNEVTYILEEATN</sequence>
<dbReference type="AlphaFoldDB" id="A0A286TV75"/>
<dbReference type="GO" id="GO:0005840">
    <property type="term" value="C:ribosome"/>
    <property type="evidence" value="ECO:0007669"/>
    <property type="project" value="UniProtKB-KW"/>
</dbReference>
<reference evidence="2" key="1">
    <citation type="journal article" date="2017" name="Environ. Microbiol. Rep.">
        <title>Genetic Diversity of Marine Anaerobic Ammonium-Oxidizing Bacteria as Revealed by Genomic and Proteomic Analyses of 'Candidatus Scalindua japonica'.</title>
        <authorList>
            <person name="Oshiki M."/>
            <person name="Mizuto K."/>
            <person name="Kimura Z."/>
            <person name="Kindaichi T."/>
            <person name="Satoh H."/>
            <person name="Okabe S."/>
        </authorList>
    </citation>
    <scope>NUCLEOTIDE SEQUENCE [LARGE SCALE GENOMIC DNA]</scope>
    <source>
        <strain evidence="2">husup-a2</strain>
    </source>
</reference>
<gene>
    <name evidence="1" type="ORF">SCALIN_C04_0308</name>
</gene>
<keyword evidence="2" id="KW-1185">Reference proteome</keyword>
<proteinExistence type="predicted"/>